<proteinExistence type="predicted"/>
<gene>
    <name evidence="1" type="ORF">SS50377_15313</name>
</gene>
<dbReference type="AlphaFoldDB" id="V6LVH0"/>
<reference evidence="1" key="1">
    <citation type="journal article" date="2014" name="PLoS Genet.">
        <title>The Genome of Spironucleus salmonicida Highlights a Fish Pathogen Adapted to Fluctuating Environments.</title>
        <authorList>
            <person name="Xu F."/>
            <person name="Jerlstrom-Hultqvist J."/>
            <person name="Einarsson E."/>
            <person name="Astvaldsson A."/>
            <person name="Svard S.G."/>
            <person name="Andersson J.O."/>
        </authorList>
    </citation>
    <scope>NUCLEOTIDE SEQUENCE</scope>
</reference>
<name>V6LVH0_9EUKA</name>
<organism evidence="1">
    <name type="scientific">Spironucleus salmonicida</name>
    <dbReference type="NCBI Taxonomy" id="348837"/>
    <lineage>
        <taxon>Eukaryota</taxon>
        <taxon>Metamonada</taxon>
        <taxon>Diplomonadida</taxon>
        <taxon>Hexamitidae</taxon>
        <taxon>Hexamitinae</taxon>
        <taxon>Spironucleus</taxon>
    </lineage>
</organism>
<sequence length="105" mass="12262">MRLLPISPPQVLSPVRIQAQQNQKHKIVTSGNFLAAQLEDGGFQLKKLDVHEQVVVHKSIFTAIADTQLVQYRFRFNDELRRKPKVASYSQYQQYQKRKQTNPQK</sequence>
<dbReference type="EMBL" id="KI546108">
    <property type="protein sequence ID" value="EST44804.1"/>
    <property type="molecule type" value="Genomic_DNA"/>
</dbReference>
<evidence type="ECO:0000313" key="1">
    <source>
        <dbReference type="EMBL" id="EST44804.1"/>
    </source>
</evidence>
<protein>
    <submittedName>
        <fullName evidence="1">Uncharacterized protein</fullName>
    </submittedName>
</protein>
<accession>V6LVH0</accession>